<reference evidence="1" key="1">
    <citation type="submission" date="2021-01" db="EMBL/GenBank/DDBJ databases">
        <authorList>
            <person name="Sun Q."/>
        </authorList>
    </citation>
    <scope>NUCLEOTIDE SEQUENCE</scope>
    <source>
        <strain evidence="1">YIM B02566</strain>
    </source>
</reference>
<accession>A0ACC5R6S4</accession>
<dbReference type="Proteomes" id="UP000616151">
    <property type="component" value="Unassembled WGS sequence"/>
</dbReference>
<evidence type="ECO:0000313" key="1">
    <source>
        <dbReference type="EMBL" id="MBK1868364.1"/>
    </source>
</evidence>
<comment type="caution">
    <text evidence="1">The sequence shown here is derived from an EMBL/GenBank/DDBJ whole genome shotgun (WGS) entry which is preliminary data.</text>
</comment>
<proteinExistence type="predicted"/>
<keyword evidence="2" id="KW-1185">Reference proteome</keyword>
<organism evidence="1 2">
    <name type="scientific">Taklimakanibacter albus</name>
    <dbReference type="NCBI Taxonomy" id="2800327"/>
    <lineage>
        <taxon>Bacteria</taxon>
        <taxon>Pseudomonadati</taxon>
        <taxon>Pseudomonadota</taxon>
        <taxon>Alphaproteobacteria</taxon>
        <taxon>Hyphomicrobiales</taxon>
        <taxon>Aestuariivirgaceae</taxon>
        <taxon>Taklimakanibacter</taxon>
    </lineage>
</organism>
<dbReference type="EMBL" id="JAENHL010000007">
    <property type="protein sequence ID" value="MBK1868364.1"/>
    <property type="molecule type" value="Genomic_DNA"/>
</dbReference>
<name>A0ACC5R6S4_9HYPH</name>
<gene>
    <name evidence="1" type="ORF">JHL16_18570</name>
</gene>
<sequence>MTTQRVCDVLIIGAGATGSLAALVLSRAGLDVVCLEQGSWVEAKDHPQLHADWAWQRRTIWNPDVAKRRHPDDYPVKSDSSQILMWNGVGGSTNVYGAIWPRYRPSDFRKGTEHGLQPDWPMSYEDLAPFYEEADRLVGVSGLNGDLAMPARPPAPTGPLPPSKVSKRLGDAFDRLGWHWWPCEAGVISEDYDGRPACNGCGSCSGCPRGSMSKYSMSIVPKALEAGTELRINARVLKIEKGADGRATGALYIDRNTGHTHMQKARVVLVAANGVGTPRMLLASDNLANSSDQVGRNLLHHTLVAGEMFVDEAVDGHTGYVASMISREFAETDISRGFVNGFNFNCITSTGSAGETAAGWFSSSKAPWGKDHHKWFERHFGHGIGVFAIGDDLPNPNNRVSLHKTLTDEDGVPAAETHYAPGENDKRMMNYMLDRIEDIFKAAGAFEYHLQDYRDAEGVYRTPAWHMIGTCRMGADPETSVVNKWHQSWDVPNLFIMDGSVLATGGVVNPTPTISALALRSAAYIRDNFAELTRTTKAAELT</sequence>
<protein>
    <submittedName>
        <fullName evidence="1">GMC family oxidoreductase</fullName>
    </submittedName>
</protein>
<evidence type="ECO:0000313" key="2">
    <source>
        <dbReference type="Proteomes" id="UP000616151"/>
    </source>
</evidence>